<organism evidence="1 2">
    <name type="scientific">Helicobacter felis (strain ATCC 49179 / CCUG 28539 / NCTC 12436 / CS1)</name>
    <dbReference type="NCBI Taxonomy" id="936155"/>
    <lineage>
        <taxon>Bacteria</taxon>
        <taxon>Pseudomonadati</taxon>
        <taxon>Campylobacterota</taxon>
        <taxon>Epsilonproteobacteria</taxon>
        <taxon>Campylobacterales</taxon>
        <taxon>Helicobacteraceae</taxon>
        <taxon>Helicobacter</taxon>
    </lineage>
</organism>
<dbReference type="STRING" id="936155.HFELIS_15670"/>
<accession>E7AB93</accession>
<keyword evidence="2" id="KW-1185">Reference proteome</keyword>
<name>E7AB93_HELFC</name>
<protein>
    <submittedName>
        <fullName evidence="1">Uncharacterized protein</fullName>
    </submittedName>
</protein>
<dbReference type="HOGENOM" id="CLU_2355842_0_0_7"/>
<dbReference type="EMBL" id="FQ670179">
    <property type="protein sequence ID" value="CBY83651.1"/>
    <property type="molecule type" value="Genomic_DNA"/>
</dbReference>
<dbReference type="GeneID" id="36134000"/>
<gene>
    <name evidence="1" type="ordered locus">Hfelis_15670</name>
</gene>
<proteinExistence type="predicted"/>
<dbReference type="AlphaFoldDB" id="E7AB93"/>
<dbReference type="Proteomes" id="UP000007934">
    <property type="component" value="Chromosome"/>
</dbReference>
<evidence type="ECO:0000313" key="2">
    <source>
        <dbReference type="Proteomes" id="UP000007934"/>
    </source>
</evidence>
<sequence>MQQLYLKVAQGFKTIPLQSDITYLRQRFPKIDNVLKLYDGVQEKEGAMLRALFEICFQAKGAPEVFIALMPQRARKRGHLFMEIPSTPVLFCPTRT</sequence>
<reference evidence="1 2" key="1">
    <citation type="journal article" date="2011" name="Genome Biol. Evol.">
        <title>Comparative whole genome sequence analysis of the carcinogenic bacterial model pathogen Helicobacter felis.</title>
        <authorList>
            <person name="Arnold I.C."/>
            <person name="Zigova Z."/>
            <person name="Holden M."/>
            <person name="Lawley T.D."/>
            <person name="Rad R."/>
            <person name="Dougan G."/>
            <person name="Falkow S."/>
            <person name="Bentley S.D."/>
            <person name="Muller A."/>
        </authorList>
    </citation>
    <scope>NUCLEOTIDE SEQUENCE [LARGE SCALE GENOMIC DNA]</scope>
    <source>
        <strain evidence="2">ATCC 49179 / CCUG 28539 / NCTC 12436 / CS1</strain>
    </source>
</reference>
<dbReference type="KEGG" id="hfe:HFELIS_15670"/>
<evidence type="ECO:0000313" key="1">
    <source>
        <dbReference type="EMBL" id="CBY83651.1"/>
    </source>
</evidence>
<dbReference type="RefSeq" id="WP_013470012.1">
    <property type="nucleotide sequence ID" value="NC_014810.2"/>
</dbReference>